<dbReference type="AlphaFoldDB" id="A0A9Q0N680"/>
<dbReference type="PRINTS" id="PR00080">
    <property type="entry name" value="SDRFAMILY"/>
</dbReference>
<dbReference type="SUPFAM" id="SSF51735">
    <property type="entry name" value="NAD(P)-binding Rossmann-fold domains"/>
    <property type="match status" value="1"/>
</dbReference>
<comment type="caution">
    <text evidence="4">The sequence shown here is derived from an EMBL/GenBank/DDBJ whole genome shotgun (WGS) entry which is preliminary data.</text>
</comment>
<evidence type="ECO:0000256" key="2">
    <source>
        <dbReference type="ARBA" id="ARBA00023002"/>
    </source>
</evidence>
<dbReference type="Gene3D" id="3.40.50.720">
    <property type="entry name" value="NAD(P)-binding Rossmann-like Domain"/>
    <property type="match status" value="1"/>
</dbReference>
<dbReference type="EMBL" id="WJQU01000002">
    <property type="protein sequence ID" value="KAJ6644332.1"/>
    <property type="molecule type" value="Genomic_DNA"/>
</dbReference>
<dbReference type="Proteomes" id="UP001151699">
    <property type="component" value="Chromosome B"/>
</dbReference>
<evidence type="ECO:0000256" key="1">
    <source>
        <dbReference type="ARBA" id="ARBA00022857"/>
    </source>
</evidence>
<gene>
    <name evidence="4" type="ORF">Bhyg_09299</name>
</gene>
<evidence type="ECO:0000256" key="3">
    <source>
        <dbReference type="RuleBase" id="RU000363"/>
    </source>
</evidence>
<organism evidence="4 5">
    <name type="scientific">Pseudolycoriella hygida</name>
    <dbReference type="NCBI Taxonomy" id="35572"/>
    <lineage>
        <taxon>Eukaryota</taxon>
        <taxon>Metazoa</taxon>
        <taxon>Ecdysozoa</taxon>
        <taxon>Arthropoda</taxon>
        <taxon>Hexapoda</taxon>
        <taxon>Insecta</taxon>
        <taxon>Pterygota</taxon>
        <taxon>Neoptera</taxon>
        <taxon>Endopterygota</taxon>
        <taxon>Diptera</taxon>
        <taxon>Nematocera</taxon>
        <taxon>Sciaroidea</taxon>
        <taxon>Sciaridae</taxon>
        <taxon>Pseudolycoriella</taxon>
    </lineage>
</organism>
<dbReference type="Pfam" id="PF00106">
    <property type="entry name" value="adh_short"/>
    <property type="match status" value="1"/>
</dbReference>
<dbReference type="CDD" id="cd05325">
    <property type="entry name" value="carb_red_sniffer_like_SDR_c"/>
    <property type="match status" value="1"/>
</dbReference>
<name>A0A9Q0N680_9DIPT</name>
<dbReference type="PRINTS" id="PR00081">
    <property type="entry name" value="GDHRDH"/>
</dbReference>
<sequence length="245" mass="26702">MSFSSVLITGANRGIGLELVKQLANSADPPTHIFATSRQPDKAKVLNELASKSSNIHVIECDVKNEESIYHLVSTVSSQVGCNGLNLIINNAAIAYKHTLATVNVQDLIENYHVNAVAPLMITKQLLPLLKTSAENGHKTLVVNISSTLGSISKYRKICVGDYQYTYRASKAALNMITRCLWVELKPIKISVVSICPGWVQTDMGSPDADLTPEQSVTGLLKTIENLSEEDGGKFFTFDGKPNPW</sequence>
<evidence type="ECO:0000313" key="4">
    <source>
        <dbReference type="EMBL" id="KAJ6644332.1"/>
    </source>
</evidence>
<comment type="similarity">
    <text evidence="3">Belongs to the short-chain dehydrogenases/reductases (SDR) family.</text>
</comment>
<proteinExistence type="inferred from homology"/>
<keyword evidence="1" id="KW-0521">NADP</keyword>
<keyword evidence="5" id="KW-1185">Reference proteome</keyword>
<keyword evidence="2" id="KW-0560">Oxidoreductase</keyword>
<protein>
    <submittedName>
        <fullName evidence="4">Oxidoreductase</fullName>
    </submittedName>
</protein>
<dbReference type="InterPro" id="IPR036291">
    <property type="entry name" value="NAD(P)-bd_dom_sf"/>
</dbReference>
<dbReference type="PANTHER" id="PTHR43544:SF7">
    <property type="entry name" value="NADB-LER2"/>
    <property type="match status" value="1"/>
</dbReference>
<dbReference type="PANTHER" id="PTHR43544">
    <property type="entry name" value="SHORT-CHAIN DEHYDROGENASE/REDUCTASE"/>
    <property type="match status" value="1"/>
</dbReference>
<dbReference type="OrthoDB" id="5296at2759"/>
<dbReference type="GO" id="GO:0005737">
    <property type="term" value="C:cytoplasm"/>
    <property type="evidence" value="ECO:0007669"/>
    <property type="project" value="TreeGrafter"/>
</dbReference>
<dbReference type="GO" id="GO:0016491">
    <property type="term" value="F:oxidoreductase activity"/>
    <property type="evidence" value="ECO:0007669"/>
    <property type="project" value="UniProtKB-KW"/>
</dbReference>
<dbReference type="InterPro" id="IPR051468">
    <property type="entry name" value="Fungal_SecMetab_SDRs"/>
</dbReference>
<reference evidence="4" key="1">
    <citation type="submission" date="2022-07" db="EMBL/GenBank/DDBJ databases">
        <authorList>
            <person name="Trinca V."/>
            <person name="Uliana J.V.C."/>
            <person name="Torres T.T."/>
            <person name="Ward R.J."/>
            <person name="Monesi N."/>
        </authorList>
    </citation>
    <scope>NUCLEOTIDE SEQUENCE</scope>
    <source>
        <strain evidence="4">HSMRA1968</strain>
        <tissue evidence="4">Whole embryos</tissue>
    </source>
</reference>
<dbReference type="InterPro" id="IPR002347">
    <property type="entry name" value="SDR_fam"/>
</dbReference>
<evidence type="ECO:0000313" key="5">
    <source>
        <dbReference type="Proteomes" id="UP001151699"/>
    </source>
</evidence>
<accession>A0A9Q0N680</accession>